<dbReference type="Proteomes" id="UP000672602">
    <property type="component" value="Unassembled WGS sequence"/>
</dbReference>
<evidence type="ECO:0000256" key="1">
    <source>
        <dbReference type="ARBA" id="ARBA00001933"/>
    </source>
</evidence>
<dbReference type="CDD" id="cd00610">
    <property type="entry name" value="OAT_like"/>
    <property type="match status" value="1"/>
</dbReference>
<protein>
    <submittedName>
        <fullName evidence="7">Aminotransferase</fullName>
    </submittedName>
</protein>
<reference evidence="7" key="1">
    <citation type="submission" date="2021-04" db="EMBL/GenBank/DDBJ databases">
        <authorList>
            <person name="Zhang D.-C."/>
        </authorList>
    </citation>
    <scope>NUCLEOTIDE SEQUENCE</scope>
    <source>
        <strain evidence="7">CGMCC 1.15697</strain>
    </source>
</reference>
<evidence type="ECO:0000256" key="4">
    <source>
        <dbReference type="ARBA" id="ARBA00022679"/>
    </source>
</evidence>
<dbReference type="SUPFAM" id="SSF53383">
    <property type="entry name" value="PLP-dependent transferases"/>
    <property type="match status" value="1"/>
</dbReference>
<dbReference type="NCBIfam" id="NF005447">
    <property type="entry name" value="PRK07036.1"/>
    <property type="match status" value="1"/>
</dbReference>
<dbReference type="RefSeq" id="WP_210680288.1">
    <property type="nucleotide sequence ID" value="NZ_JAGMWN010000001.1"/>
</dbReference>
<comment type="cofactor">
    <cofactor evidence="1">
        <name>pyridoxal 5'-phosphate</name>
        <dbReference type="ChEBI" id="CHEBI:597326"/>
    </cofactor>
</comment>
<comment type="similarity">
    <text evidence="2 6">Belongs to the class-III pyridoxal-phosphate-dependent aminotransferase family.</text>
</comment>
<dbReference type="GO" id="GO:0008483">
    <property type="term" value="F:transaminase activity"/>
    <property type="evidence" value="ECO:0007669"/>
    <property type="project" value="UniProtKB-KW"/>
</dbReference>
<sequence>MKSMTRPNSHESSVDVASVEASAKRHLIQPWDMVDQLGDEARPVMDRADGVYVYDGAGNRLIDGPGGMWCVQVGYRRPEIAEALYGQAMHLGYNSPWFSTSAPAAELAERIAAMTPGDLNKIFFTTGGSTAVDTALRFTQFLSNVRGKPEKKMILSRGDAYHGSTYLSASCCGKLRDRDYLDVAEDLVVRLSSPNPYRRPDDMTVEQFGDHLIAELEAKIAEVGADKIACFIGEPILASGGVIIPPPGYHKRVAEVCRKNDILLIHDEVVTAFGRLGHWFASEDVFGVTPDIITFAKGVTSGYVPLGGVAISERLFDEIERSEEGVMFANGYTYSGHPIACAAALANIEIMEKEGLLQHVLDISPYFLGRLKELEELPLVGEVRGQGLMACVDAVADKRSRNPLSLDKKVGERIDRHTEAMGLIVRPMYNMCVMSPPLVIERSQIDTMVEILREGILRTQKDLEAEGIWSASNAA</sequence>
<dbReference type="InterPro" id="IPR049704">
    <property type="entry name" value="Aminotrans_3_PPA_site"/>
</dbReference>
<dbReference type="PIRSF" id="PIRSF000521">
    <property type="entry name" value="Transaminase_4ab_Lys_Orn"/>
    <property type="match status" value="1"/>
</dbReference>
<dbReference type="InterPro" id="IPR015424">
    <property type="entry name" value="PyrdxlP-dep_Trfase"/>
</dbReference>
<dbReference type="InterPro" id="IPR015421">
    <property type="entry name" value="PyrdxlP-dep_Trfase_major"/>
</dbReference>
<accession>A0A8J7RWA3</accession>
<dbReference type="Pfam" id="PF00202">
    <property type="entry name" value="Aminotran_3"/>
    <property type="match status" value="1"/>
</dbReference>
<name>A0A8J7RWA3_9PROT</name>
<dbReference type="Gene3D" id="3.40.640.10">
    <property type="entry name" value="Type I PLP-dependent aspartate aminotransferase-like (Major domain)"/>
    <property type="match status" value="1"/>
</dbReference>
<dbReference type="FunFam" id="3.40.640.10:FF:000014">
    <property type="entry name" value="Adenosylmethionine-8-amino-7-oxononanoate aminotransferase, probable"/>
    <property type="match status" value="1"/>
</dbReference>
<evidence type="ECO:0000313" key="8">
    <source>
        <dbReference type="Proteomes" id="UP000672602"/>
    </source>
</evidence>
<dbReference type="PANTHER" id="PTHR43094">
    <property type="entry name" value="AMINOTRANSFERASE"/>
    <property type="match status" value="1"/>
</dbReference>
<keyword evidence="4" id="KW-0808">Transferase</keyword>
<keyword evidence="8" id="KW-1185">Reference proteome</keyword>
<dbReference type="EMBL" id="JAGMWN010000001">
    <property type="protein sequence ID" value="MBP5855710.1"/>
    <property type="molecule type" value="Genomic_DNA"/>
</dbReference>
<dbReference type="InterPro" id="IPR015422">
    <property type="entry name" value="PyrdxlP-dep_Trfase_small"/>
</dbReference>
<dbReference type="InterPro" id="IPR005814">
    <property type="entry name" value="Aminotrans_3"/>
</dbReference>
<dbReference type="Gene3D" id="3.90.1150.10">
    <property type="entry name" value="Aspartate Aminotransferase, domain 1"/>
    <property type="match status" value="1"/>
</dbReference>
<gene>
    <name evidence="7" type="ORF">KAJ83_01720</name>
</gene>
<organism evidence="7 8">
    <name type="scientific">Marivibrio halodurans</name>
    <dbReference type="NCBI Taxonomy" id="2039722"/>
    <lineage>
        <taxon>Bacteria</taxon>
        <taxon>Pseudomonadati</taxon>
        <taxon>Pseudomonadota</taxon>
        <taxon>Alphaproteobacteria</taxon>
        <taxon>Rhodospirillales</taxon>
        <taxon>Rhodospirillaceae</taxon>
        <taxon>Marivibrio</taxon>
    </lineage>
</organism>
<dbReference type="PANTHER" id="PTHR43094:SF1">
    <property type="entry name" value="AMINOTRANSFERASE CLASS-III"/>
    <property type="match status" value="1"/>
</dbReference>
<dbReference type="PROSITE" id="PS00600">
    <property type="entry name" value="AA_TRANSFER_CLASS_3"/>
    <property type="match status" value="1"/>
</dbReference>
<evidence type="ECO:0000256" key="6">
    <source>
        <dbReference type="RuleBase" id="RU003560"/>
    </source>
</evidence>
<proteinExistence type="inferred from homology"/>
<evidence type="ECO:0000256" key="5">
    <source>
        <dbReference type="ARBA" id="ARBA00022898"/>
    </source>
</evidence>
<evidence type="ECO:0000256" key="2">
    <source>
        <dbReference type="ARBA" id="ARBA00008954"/>
    </source>
</evidence>
<comment type="caution">
    <text evidence="7">The sequence shown here is derived from an EMBL/GenBank/DDBJ whole genome shotgun (WGS) entry which is preliminary data.</text>
</comment>
<keyword evidence="5 6" id="KW-0663">Pyridoxal phosphate</keyword>
<dbReference type="GO" id="GO:0030170">
    <property type="term" value="F:pyridoxal phosphate binding"/>
    <property type="evidence" value="ECO:0007669"/>
    <property type="project" value="InterPro"/>
</dbReference>
<dbReference type="AlphaFoldDB" id="A0A8J7RWA3"/>
<keyword evidence="3 7" id="KW-0032">Aminotransferase</keyword>
<evidence type="ECO:0000313" key="7">
    <source>
        <dbReference type="EMBL" id="MBP5855710.1"/>
    </source>
</evidence>
<evidence type="ECO:0000256" key="3">
    <source>
        <dbReference type="ARBA" id="ARBA00022576"/>
    </source>
</evidence>